<gene>
    <name evidence="1" type="ORF">LEP1GSC081_0501</name>
</gene>
<evidence type="ECO:0000313" key="2">
    <source>
        <dbReference type="Proteomes" id="UP000006253"/>
    </source>
</evidence>
<organism evidence="1 2">
    <name type="scientific">Leptospira kirschneri str. H1</name>
    <dbReference type="NCBI Taxonomy" id="1049966"/>
    <lineage>
        <taxon>Bacteria</taxon>
        <taxon>Pseudomonadati</taxon>
        <taxon>Spirochaetota</taxon>
        <taxon>Spirochaetia</taxon>
        <taxon>Leptospirales</taxon>
        <taxon>Leptospiraceae</taxon>
        <taxon>Leptospira</taxon>
    </lineage>
</organism>
<comment type="caution">
    <text evidence="1">The sequence shown here is derived from an EMBL/GenBank/DDBJ whole genome shotgun (WGS) entry which is preliminary data.</text>
</comment>
<dbReference type="EMBL" id="AHMY02000010">
    <property type="protein sequence ID" value="EKO17616.1"/>
    <property type="molecule type" value="Genomic_DNA"/>
</dbReference>
<dbReference type="AlphaFoldDB" id="A0A0E2BJZ5"/>
<dbReference type="Proteomes" id="UP000006253">
    <property type="component" value="Unassembled WGS sequence"/>
</dbReference>
<evidence type="ECO:0000313" key="1">
    <source>
        <dbReference type="EMBL" id="EKO17616.1"/>
    </source>
</evidence>
<accession>A0A0E2BJZ5</accession>
<proteinExistence type="predicted"/>
<reference evidence="1 2" key="1">
    <citation type="submission" date="2012-10" db="EMBL/GenBank/DDBJ databases">
        <authorList>
            <person name="Harkins D.M."/>
            <person name="Durkin A.S."/>
            <person name="Brinkac L.M."/>
            <person name="Selengut J.D."/>
            <person name="Sanka R."/>
            <person name="DePew J."/>
            <person name="Purushe J."/>
            <person name="Peacock S.J."/>
            <person name="Thaipadungpanit J."/>
            <person name="Wuthiekanun V.W."/>
            <person name="Day N.P."/>
            <person name="Vinetz J.M."/>
            <person name="Sutton G.G."/>
            <person name="Nelson W.C."/>
            <person name="Fouts D.E."/>
        </authorList>
    </citation>
    <scope>NUCLEOTIDE SEQUENCE [LARGE SCALE GENOMIC DNA]</scope>
    <source>
        <strain evidence="1 2">H1</strain>
    </source>
</reference>
<sequence>MEFISKQLSQIYDFGIGFKLISNSILIRKFQNVSMYYI</sequence>
<protein>
    <submittedName>
        <fullName evidence="1">Uncharacterized protein</fullName>
    </submittedName>
</protein>
<name>A0A0E2BJZ5_9LEPT</name>